<name>A0A495V470_9GAMM</name>
<dbReference type="EMBL" id="RBXL01000001">
    <property type="protein sequence ID" value="RKT43177.1"/>
    <property type="molecule type" value="Genomic_DNA"/>
</dbReference>
<dbReference type="RefSeq" id="WP_120795787.1">
    <property type="nucleotide sequence ID" value="NZ_RBXL01000001.1"/>
</dbReference>
<dbReference type="Proteomes" id="UP000274556">
    <property type="component" value="Unassembled WGS sequence"/>
</dbReference>
<reference evidence="1 2" key="1">
    <citation type="submission" date="2018-10" db="EMBL/GenBank/DDBJ databases">
        <title>Genomic Encyclopedia of Archaeal and Bacterial Type Strains, Phase II (KMG-II): from individual species to whole genera.</title>
        <authorList>
            <person name="Goeker M."/>
        </authorList>
    </citation>
    <scope>NUCLEOTIDE SEQUENCE [LARGE SCALE GENOMIC DNA]</scope>
    <source>
        <strain evidence="1 2">DSM 235</strain>
    </source>
</reference>
<organism evidence="1 2">
    <name type="scientific">Thiocapsa rosea</name>
    <dbReference type="NCBI Taxonomy" id="69360"/>
    <lineage>
        <taxon>Bacteria</taxon>
        <taxon>Pseudomonadati</taxon>
        <taxon>Pseudomonadota</taxon>
        <taxon>Gammaproteobacteria</taxon>
        <taxon>Chromatiales</taxon>
        <taxon>Chromatiaceae</taxon>
        <taxon>Thiocapsa</taxon>
    </lineage>
</organism>
<accession>A0A495V470</accession>
<sequence length="93" mass="10077">MDTTDPLTETLVLIASAPESASALTLYALACTLEYQQAGCLFKLTKLLDLPADHRPLAYGLMELLASGEVGTERWIAAKARMDDLIRGAPRRA</sequence>
<dbReference type="AlphaFoldDB" id="A0A495V470"/>
<keyword evidence="2" id="KW-1185">Reference proteome</keyword>
<comment type="caution">
    <text evidence="1">The sequence shown here is derived from an EMBL/GenBank/DDBJ whole genome shotgun (WGS) entry which is preliminary data.</text>
</comment>
<evidence type="ECO:0000313" key="2">
    <source>
        <dbReference type="Proteomes" id="UP000274556"/>
    </source>
</evidence>
<gene>
    <name evidence="1" type="ORF">BDD21_0494</name>
</gene>
<proteinExistence type="predicted"/>
<protein>
    <submittedName>
        <fullName evidence="1">Uncharacterized protein</fullName>
    </submittedName>
</protein>
<evidence type="ECO:0000313" key="1">
    <source>
        <dbReference type="EMBL" id="RKT43177.1"/>
    </source>
</evidence>
<dbReference type="OrthoDB" id="5796758at2"/>